<dbReference type="RefSeq" id="WP_076781346.1">
    <property type="nucleotide sequence ID" value="NZ_FTPU01000001.1"/>
</dbReference>
<evidence type="ECO:0000259" key="2">
    <source>
        <dbReference type="Pfam" id="PF12146"/>
    </source>
</evidence>
<sequence length="265" mass="29576">MKTSIFITIFLILVSFFSKAQMDDKFYQSKKEMKALEFKNIEQVSLPVNNDTITAVVLKPESKSIKKTILFFHGAAGNISTYQFMTKPLVDAGFQVVMVDMRGYGKSTGTPTHLNVAEDGQKFFDYVLSRKDISNTKIYLYGASLGSQIATHLAKGNQSKISGLILDGGMSSFTDIAIKFKPEMKEIIEKYVTSPYSAKEDVKALAGLPKLFIYSKGDSTVPFEQGQLIYENAPEPKQFLEFSGEHIDGMRTADKDRILKAIENL</sequence>
<dbReference type="PANTHER" id="PTHR12277">
    <property type="entry name" value="ALPHA/BETA HYDROLASE DOMAIN-CONTAINING PROTEIN"/>
    <property type="match status" value="1"/>
</dbReference>
<dbReference type="InterPro" id="IPR022742">
    <property type="entry name" value="Hydrolase_4"/>
</dbReference>
<dbReference type="STRING" id="1121284.SAMN05660493_00059"/>
<evidence type="ECO:0000256" key="1">
    <source>
        <dbReference type="SAM" id="SignalP"/>
    </source>
</evidence>
<dbReference type="AlphaFoldDB" id="A0A1U7PTU4"/>
<feature type="chain" id="PRO_5013364340" description="Serine aminopeptidase S33 domain-containing protein" evidence="1">
    <location>
        <begin position="21"/>
        <end position="265"/>
    </location>
</feature>
<dbReference type="InterPro" id="IPR029058">
    <property type="entry name" value="AB_hydrolase_fold"/>
</dbReference>
<feature type="domain" description="Serine aminopeptidase S33" evidence="2">
    <location>
        <begin position="65"/>
        <end position="191"/>
    </location>
</feature>
<evidence type="ECO:0000313" key="4">
    <source>
        <dbReference type="Proteomes" id="UP000187261"/>
    </source>
</evidence>
<dbReference type="OrthoDB" id="9777090at2"/>
<dbReference type="EMBL" id="FTPU01000001">
    <property type="protein sequence ID" value="SIT95413.1"/>
    <property type="molecule type" value="Genomic_DNA"/>
</dbReference>
<feature type="signal peptide" evidence="1">
    <location>
        <begin position="1"/>
        <end position="20"/>
    </location>
</feature>
<keyword evidence="1" id="KW-0732">Signal</keyword>
<name>A0A1U7PTU4_9FLAO</name>
<keyword evidence="4" id="KW-1185">Reference proteome</keyword>
<dbReference type="Pfam" id="PF12146">
    <property type="entry name" value="Hydrolase_4"/>
    <property type="match status" value="1"/>
</dbReference>
<evidence type="ECO:0000313" key="3">
    <source>
        <dbReference type="EMBL" id="SIT95413.1"/>
    </source>
</evidence>
<accession>A0A1U7PTU4</accession>
<dbReference type="PANTHER" id="PTHR12277:SF81">
    <property type="entry name" value="PROTEIN ABHD13"/>
    <property type="match status" value="1"/>
</dbReference>
<dbReference type="Proteomes" id="UP000187261">
    <property type="component" value="Unassembled WGS sequence"/>
</dbReference>
<proteinExistence type="predicted"/>
<gene>
    <name evidence="3" type="ORF">SAMN05660493_00059</name>
</gene>
<organism evidence="3 4">
    <name type="scientific">Epilithonimonas bovis DSM 19482</name>
    <dbReference type="NCBI Taxonomy" id="1121284"/>
    <lineage>
        <taxon>Bacteria</taxon>
        <taxon>Pseudomonadati</taxon>
        <taxon>Bacteroidota</taxon>
        <taxon>Flavobacteriia</taxon>
        <taxon>Flavobacteriales</taxon>
        <taxon>Weeksellaceae</taxon>
        <taxon>Chryseobacterium group</taxon>
        <taxon>Epilithonimonas</taxon>
    </lineage>
</organism>
<dbReference type="SUPFAM" id="SSF53474">
    <property type="entry name" value="alpha/beta-Hydrolases"/>
    <property type="match status" value="1"/>
</dbReference>
<protein>
    <recommendedName>
        <fullName evidence="2">Serine aminopeptidase S33 domain-containing protein</fullName>
    </recommendedName>
</protein>
<reference evidence="4" key="1">
    <citation type="submission" date="2016-10" db="EMBL/GenBank/DDBJ databases">
        <authorList>
            <person name="Varghese N."/>
            <person name="Submissions S."/>
        </authorList>
    </citation>
    <scope>NUCLEOTIDE SEQUENCE [LARGE SCALE GENOMIC DNA]</scope>
    <source>
        <strain evidence="4">DSM 19482</strain>
    </source>
</reference>
<dbReference type="Gene3D" id="3.40.50.1820">
    <property type="entry name" value="alpha/beta hydrolase"/>
    <property type="match status" value="1"/>
</dbReference>